<dbReference type="PANTHER" id="PTHR45786:SF77">
    <property type="entry name" value="HELITRON HELICASE-LIKE DOMAIN-CONTAINING PROTEIN-RELATED"/>
    <property type="match status" value="1"/>
</dbReference>
<dbReference type="Proteomes" id="UP001206925">
    <property type="component" value="Unassembled WGS sequence"/>
</dbReference>
<keyword evidence="3" id="KW-1185">Reference proteome</keyword>
<reference evidence="2" key="1">
    <citation type="submission" date="2022-06" db="EMBL/GenBank/DDBJ databases">
        <title>Uncovering the hologenomic basis of an extraordinary plant invasion.</title>
        <authorList>
            <person name="Bieker V.C."/>
            <person name="Martin M.D."/>
            <person name="Gilbert T."/>
            <person name="Hodgins K."/>
            <person name="Battlay P."/>
            <person name="Petersen B."/>
            <person name="Wilson J."/>
        </authorList>
    </citation>
    <scope>NUCLEOTIDE SEQUENCE</scope>
    <source>
        <strain evidence="2">AA19_3_7</strain>
        <tissue evidence="2">Leaf</tissue>
    </source>
</reference>
<sequence>MMVLVLVVSGRWSDGVVVVVWVWDEQQRCYLDSLKSEGCFTRLHAIDFRHFGSSYLGESSTTQTSHRQSRRQRLLNGPSTLSSEVVQRPLPLYSDCGDCSYVCEYCSARFWYAERVLLWSRAQHPRYTQCCRLGSVRLPFPTQPPSVIMQLFEENHFLENIRAYNSMFSMTSFGAEIDETVNDGRGPYVFKISGQISHWIGSLCPPSNEKPRFLQLYIYDNENEVANRLRFFGDSSQRTLSVDIVRTLNDVLTTHNEYVRLFKTAKDMAESMENNNYSIRLYNNIPDRRYGPPAPGTLGGVVCGDDVNAS</sequence>
<comment type="caution">
    <text evidence="2">The sequence shown here is derived from an EMBL/GenBank/DDBJ whole genome shotgun (WGS) entry which is preliminary data.</text>
</comment>
<name>A0AAD5BNF1_AMBAR</name>
<accession>A0AAD5BNF1</accession>
<keyword evidence="1" id="KW-0732">Signal</keyword>
<evidence type="ECO:0000313" key="2">
    <source>
        <dbReference type="EMBL" id="KAI7725389.1"/>
    </source>
</evidence>
<feature type="chain" id="PRO_5042129910" description="Helitron helicase-like domain-containing protein" evidence="1">
    <location>
        <begin position="16"/>
        <end position="310"/>
    </location>
</feature>
<dbReference type="PANTHER" id="PTHR45786">
    <property type="entry name" value="DNA BINDING PROTEIN-LIKE"/>
    <property type="match status" value="1"/>
</dbReference>
<gene>
    <name evidence="2" type="ORF">M8C21_007210</name>
</gene>
<protein>
    <recommendedName>
        <fullName evidence="4">Helitron helicase-like domain-containing protein</fullName>
    </recommendedName>
</protein>
<evidence type="ECO:0008006" key="4">
    <source>
        <dbReference type="Google" id="ProtNLM"/>
    </source>
</evidence>
<evidence type="ECO:0000256" key="1">
    <source>
        <dbReference type="SAM" id="SignalP"/>
    </source>
</evidence>
<feature type="non-terminal residue" evidence="2">
    <location>
        <position position="1"/>
    </location>
</feature>
<feature type="signal peptide" evidence="1">
    <location>
        <begin position="1"/>
        <end position="15"/>
    </location>
</feature>
<proteinExistence type="predicted"/>
<organism evidence="2 3">
    <name type="scientific">Ambrosia artemisiifolia</name>
    <name type="common">Common ragweed</name>
    <dbReference type="NCBI Taxonomy" id="4212"/>
    <lineage>
        <taxon>Eukaryota</taxon>
        <taxon>Viridiplantae</taxon>
        <taxon>Streptophyta</taxon>
        <taxon>Embryophyta</taxon>
        <taxon>Tracheophyta</taxon>
        <taxon>Spermatophyta</taxon>
        <taxon>Magnoliopsida</taxon>
        <taxon>eudicotyledons</taxon>
        <taxon>Gunneridae</taxon>
        <taxon>Pentapetalae</taxon>
        <taxon>asterids</taxon>
        <taxon>campanulids</taxon>
        <taxon>Asterales</taxon>
        <taxon>Asteraceae</taxon>
        <taxon>Asteroideae</taxon>
        <taxon>Heliantheae alliance</taxon>
        <taxon>Heliantheae</taxon>
        <taxon>Ambrosia</taxon>
    </lineage>
</organism>
<evidence type="ECO:0000313" key="3">
    <source>
        <dbReference type="Proteomes" id="UP001206925"/>
    </source>
</evidence>
<dbReference type="AlphaFoldDB" id="A0AAD5BNF1"/>
<dbReference type="EMBL" id="JAMZMK010011968">
    <property type="protein sequence ID" value="KAI7725389.1"/>
    <property type="molecule type" value="Genomic_DNA"/>
</dbReference>